<comment type="caution">
    <text evidence="1">The sequence shown here is derived from an EMBL/GenBank/DDBJ whole genome shotgun (WGS) entry which is preliminary data.</text>
</comment>
<reference evidence="1" key="1">
    <citation type="submission" date="2021-06" db="EMBL/GenBank/DDBJ databases">
        <authorList>
            <person name="Kallberg Y."/>
            <person name="Tangrot J."/>
            <person name="Rosling A."/>
        </authorList>
    </citation>
    <scope>NUCLEOTIDE SEQUENCE</scope>
    <source>
        <strain evidence="1">CL356</strain>
    </source>
</reference>
<accession>A0ACA9NKI0</accession>
<protein>
    <submittedName>
        <fullName evidence="1">7867_t:CDS:1</fullName>
    </submittedName>
</protein>
<organism evidence="1 2">
    <name type="scientific">Acaulospora colombiana</name>
    <dbReference type="NCBI Taxonomy" id="27376"/>
    <lineage>
        <taxon>Eukaryota</taxon>
        <taxon>Fungi</taxon>
        <taxon>Fungi incertae sedis</taxon>
        <taxon>Mucoromycota</taxon>
        <taxon>Glomeromycotina</taxon>
        <taxon>Glomeromycetes</taxon>
        <taxon>Diversisporales</taxon>
        <taxon>Acaulosporaceae</taxon>
        <taxon>Acaulospora</taxon>
    </lineage>
</organism>
<evidence type="ECO:0000313" key="2">
    <source>
        <dbReference type="Proteomes" id="UP000789525"/>
    </source>
</evidence>
<sequence length="330" mass="36011">MAKITDTKHKTDHTSSPTTSTHPQSTSSTLFNVVKQSSTSNSVTSHTPISSTINTETLTSSQLPSGSSLSSSNGTSDYSKTSSFLLVGIVLVVVALVVIITVICRKCGGEDKKGTIRLKDEPDLPETPKFASLPLENNDSSRNYAVDNNNNNSILVNIVDYDDEIANNNFIGYNTGNSGTDNNVNNFMGDNANIVAGDNVDNNFIYGNAHNDVINDSDEGNDDYSSESRIPSQPPMVQLGRLSSTNLSIDCSPFEDIHNFDSNDNNNGVNRPNSTIIHKLEMEHQQPSDDVSPLNRMTLSDYNDYSNIIQTEPYPSFESQFPNPPKRAFL</sequence>
<proteinExistence type="predicted"/>
<name>A0ACA9NKI0_9GLOM</name>
<dbReference type="EMBL" id="CAJVPT010022712">
    <property type="protein sequence ID" value="CAG8661483.1"/>
    <property type="molecule type" value="Genomic_DNA"/>
</dbReference>
<dbReference type="Proteomes" id="UP000789525">
    <property type="component" value="Unassembled WGS sequence"/>
</dbReference>
<evidence type="ECO:0000313" key="1">
    <source>
        <dbReference type="EMBL" id="CAG8661483.1"/>
    </source>
</evidence>
<keyword evidence="2" id="KW-1185">Reference proteome</keyword>
<gene>
    <name evidence="1" type="ORF">ACOLOM_LOCUS8608</name>
</gene>